<keyword evidence="1" id="KW-1133">Transmembrane helix</keyword>
<dbReference type="EMBL" id="AWSI01000009">
    <property type="protein sequence ID" value="ERH31910.1"/>
    <property type="molecule type" value="Genomic_DNA"/>
</dbReference>
<evidence type="ECO:0000313" key="2">
    <source>
        <dbReference type="EMBL" id="ERH31910.1"/>
    </source>
</evidence>
<dbReference type="HOGENOM" id="CLU_1792403_0_0_11"/>
<reference evidence="2 3" key="1">
    <citation type="submission" date="2013-08" db="EMBL/GenBank/DDBJ databases">
        <authorList>
            <person name="Weinstock G."/>
            <person name="Sodergren E."/>
            <person name="Wylie T."/>
            <person name="Fulton L."/>
            <person name="Fulton R."/>
            <person name="Fronick C."/>
            <person name="O'Laughlin M."/>
            <person name="Godfrey J."/>
            <person name="Miner T."/>
            <person name="Herter B."/>
            <person name="Appelbaum E."/>
            <person name="Cordes M."/>
            <person name="Lek S."/>
            <person name="Wollam A."/>
            <person name="Pepin K.H."/>
            <person name="Palsikar V.B."/>
            <person name="Mitreva M."/>
            <person name="Wilson R.K."/>
        </authorList>
    </citation>
    <scope>NUCLEOTIDE SEQUENCE [LARGE SCALE GENOMIC DNA]</scope>
    <source>
        <strain evidence="2 3">F0580</strain>
    </source>
</reference>
<dbReference type="Proteomes" id="UP000016519">
    <property type="component" value="Unassembled WGS sequence"/>
</dbReference>
<protein>
    <submittedName>
        <fullName evidence="2">Uncharacterized protein</fullName>
    </submittedName>
</protein>
<feature type="transmembrane region" description="Helical" evidence="1">
    <location>
        <begin position="7"/>
        <end position="29"/>
    </location>
</feature>
<keyword evidence="1" id="KW-0812">Transmembrane</keyword>
<gene>
    <name evidence="2" type="ORF">HMPREF9244_00349</name>
</gene>
<proteinExistence type="predicted"/>
<accession>U1QWZ4</accession>
<sequence length="144" mass="15306">MSVLLAYYLIGVNAVGFIAALICCAYLARLETASGGSARSGEGSAIVDAVLGLLAVCGGGLGIALAFIGFYRAANKATMLTRVIVACMLMIDAVVALVLSGHVRMAWDWNVWAFFAQRWWLCWLLAIVNIASFLAFAVDKRAAI</sequence>
<name>U1QWZ4_9BIFI</name>
<dbReference type="RefSeq" id="WP_021617500.1">
    <property type="nucleotide sequence ID" value="NZ_KE952640.1"/>
</dbReference>
<keyword evidence="3" id="KW-1185">Reference proteome</keyword>
<feature type="transmembrane region" description="Helical" evidence="1">
    <location>
        <begin position="83"/>
        <end position="103"/>
    </location>
</feature>
<dbReference type="PATRIC" id="fig|1321816.3.peg.301"/>
<keyword evidence="1" id="KW-0472">Membrane</keyword>
<feature type="transmembrane region" description="Helical" evidence="1">
    <location>
        <begin position="118"/>
        <end position="138"/>
    </location>
</feature>
<organism evidence="2 3">
    <name type="scientific">Alloscardovia omnicolens F0580</name>
    <dbReference type="NCBI Taxonomy" id="1321816"/>
    <lineage>
        <taxon>Bacteria</taxon>
        <taxon>Bacillati</taxon>
        <taxon>Actinomycetota</taxon>
        <taxon>Actinomycetes</taxon>
        <taxon>Bifidobacteriales</taxon>
        <taxon>Bifidobacteriaceae</taxon>
        <taxon>Alloscardovia</taxon>
    </lineage>
</organism>
<comment type="caution">
    <text evidence="2">The sequence shown here is derived from an EMBL/GenBank/DDBJ whole genome shotgun (WGS) entry which is preliminary data.</text>
</comment>
<evidence type="ECO:0000313" key="3">
    <source>
        <dbReference type="Proteomes" id="UP000016519"/>
    </source>
</evidence>
<dbReference type="STRING" id="419015.HMPREF3214_00778"/>
<evidence type="ECO:0000256" key="1">
    <source>
        <dbReference type="SAM" id="Phobius"/>
    </source>
</evidence>
<feature type="transmembrane region" description="Helical" evidence="1">
    <location>
        <begin position="49"/>
        <end position="71"/>
    </location>
</feature>
<dbReference type="AlphaFoldDB" id="U1QWZ4"/>